<dbReference type="Proteomes" id="UP000215256">
    <property type="component" value="Plasmid unnamed1"/>
</dbReference>
<sequence length="52" mass="6023">MDTSEQAEKSCFPRAVWTNEASQLTVSERKVHILDRFEPAEMNAKVFGFYKV</sequence>
<organism evidence="1 2">
    <name type="scientific">Ochrobactrum quorumnocens</name>
    <dbReference type="NCBI Taxonomy" id="271865"/>
    <lineage>
        <taxon>Bacteria</taxon>
        <taxon>Pseudomonadati</taxon>
        <taxon>Pseudomonadota</taxon>
        <taxon>Alphaproteobacteria</taxon>
        <taxon>Hyphomicrobiales</taxon>
        <taxon>Brucellaceae</taxon>
        <taxon>Brucella/Ochrobactrum group</taxon>
        <taxon>Ochrobactrum</taxon>
    </lineage>
</organism>
<dbReference type="AlphaFoldDB" id="A0A248UN96"/>
<keyword evidence="1" id="KW-0614">Plasmid</keyword>
<geneLocation type="plasmid" evidence="1 2">
    <name>unnamed1</name>
</geneLocation>
<proteinExistence type="predicted"/>
<evidence type="ECO:0000313" key="1">
    <source>
        <dbReference type="EMBL" id="ASV88327.1"/>
    </source>
</evidence>
<reference evidence="1 2" key="1">
    <citation type="submission" date="2017-07" db="EMBL/GenBank/DDBJ databases">
        <title>Phylogenetic study on the rhizospheric bacterium Ochrobactrum sp. A44.</title>
        <authorList>
            <person name="Krzyzanowska D.M."/>
            <person name="Ossowicki A."/>
            <person name="Rajewska M."/>
            <person name="Maciag T."/>
            <person name="Kaczynski Z."/>
            <person name="Czerwicka M."/>
            <person name="Jafra S."/>
        </authorList>
    </citation>
    <scope>NUCLEOTIDE SEQUENCE [LARGE SCALE GENOMIC DNA]</scope>
    <source>
        <strain evidence="1 2">A44</strain>
        <plasmid evidence="1 2">unnamed1</plasmid>
    </source>
</reference>
<protein>
    <submittedName>
        <fullName evidence="1">Uncharacterized protein</fullName>
    </submittedName>
</protein>
<dbReference type="EMBL" id="CP022605">
    <property type="protein sequence ID" value="ASV88327.1"/>
    <property type="molecule type" value="Genomic_DNA"/>
</dbReference>
<name>A0A248UN96_9HYPH</name>
<evidence type="ECO:0000313" key="2">
    <source>
        <dbReference type="Proteomes" id="UP000215256"/>
    </source>
</evidence>
<dbReference type="KEGG" id="och:CES85_3271"/>
<gene>
    <name evidence="1" type="ORF">CES85_3271</name>
</gene>
<accession>A0A248UN96</accession>